<gene>
    <name evidence="1" type="ORF">GS441_19325</name>
    <name evidence="2" type="ORF">GS882_08875</name>
</gene>
<dbReference type="RefSeq" id="WP_205915029.1">
    <property type="nucleotide sequence ID" value="NZ_JAJNNF010000073.1"/>
</dbReference>
<dbReference type="Proteomes" id="UP000808906">
    <property type="component" value="Unassembled WGS sequence"/>
</dbReference>
<dbReference type="Proteomes" id="UP000603463">
    <property type="component" value="Unassembled WGS sequence"/>
</dbReference>
<dbReference type="EMBL" id="WVBC01000030">
    <property type="protein sequence ID" value="NKT78214.1"/>
    <property type="molecule type" value="Genomic_DNA"/>
</dbReference>
<evidence type="ECO:0000313" key="3">
    <source>
        <dbReference type="Proteomes" id="UP000808906"/>
    </source>
</evidence>
<reference evidence="2" key="2">
    <citation type="journal article" date="2020" name="Environ. Microbiol.">
        <title>The novel and transferable erm(51) gene confers Macrolides, Lincosamides, and Streptogramins B (MLSB) resistance to clonal Rhodococcus equi in the environment.</title>
        <authorList>
            <person name="Huber L."/>
            <person name="Giguere S."/>
            <person name="Slovis N.M."/>
            <person name="Alvarez-Narvaez S."/>
            <person name="Hart K.A."/>
            <person name="Greiter M."/>
            <person name="Morris E.R.A."/>
            <person name="Cohen N.D."/>
        </authorList>
    </citation>
    <scope>NUCLEOTIDE SEQUENCE</scope>
    <source>
        <strain evidence="2">Lh_116_1</strain>
    </source>
</reference>
<evidence type="ECO:0000313" key="1">
    <source>
        <dbReference type="EMBL" id="MBM4567491.1"/>
    </source>
</evidence>
<accession>A0A9Q2PQ53</accession>
<comment type="caution">
    <text evidence="1">The sequence shown here is derived from an EMBL/GenBank/DDBJ whole genome shotgun (WGS) entry which is preliminary data.</text>
</comment>
<proteinExistence type="predicted"/>
<evidence type="ECO:0008006" key="4">
    <source>
        <dbReference type="Google" id="ProtNLM"/>
    </source>
</evidence>
<evidence type="ECO:0000313" key="2">
    <source>
        <dbReference type="EMBL" id="NKT78214.1"/>
    </source>
</evidence>
<reference evidence="1" key="1">
    <citation type="submission" date="2019-11" db="EMBL/GenBank/DDBJ databases">
        <title>Spread of Macrolides and rifampicin resistant Rhodococcus equi in clinical isolates in the USA.</title>
        <authorList>
            <person name="Alvarez-Narvaez S."/>
            <person name="Huber L."/>
            <person name="Cohen N.D."/>
            <person name="Slovis N."/>
            <person name="Greiter M."/>
            <person name="Giguere S."/>
            <person name="Hart K."/>
        </authorList>
    </citation>
    <scope>NUCLEOTIDE SEQUENCE</scope>
    <source>
        <strain evidence="1">Lh_17</strain>
    </source>
</reference>
<protein>
    <recommendedName>
        <fullName evidence="4">Phage protein</fullName>
    </recommendedName>
</protein>
<organism evidence="1 3">
    <name type="scientific">Rhodococcus hoagii</name>
    <name type="common">Corynebacterium equii</name>
    <dbReference type="NCBI Taxonomy" id="43767"/>
    <lineage>
        <taxon>Bacteria</taxon>
        <taxon>Bacillati</taxon>
        <taxon>Actinomycetota</taxon>
        <taxon>Actinomycetes</taxon>
        <taxon>Mycobacteriales</taxon>
        <taxon>Nocardiaceae</taxon>
        <taxon>Prescottella</taxon>
    </lineage>
</organism>
<sequence>MSDSTVRKFRKKPVEIEAMRVASPFSEVAEWCGGEFLKGGISGNKIVAILIETLEGRMRADVGDWIIRGVQGEFYPCKPDIFTQTYEEVAR</sequence>
<dbReference type="EMBL" id="WUXR01000012">
    <property type="protein sequence ID" value="MBM4567491.1"/>
    <property type="molecule type" value="Genomic_DNA"/>
</dbReference>
<dbReference type="AlphaFoldDB" id="A0A9Q2PQ53"/>
<name>A0A9Q2PQ53_RHOHA</name>